<evidence type="ECO:0000313" key="4">
    <source>
        <dbReference type="Proteomes" id="UP000315907"/>
    </source>
</evidence>
<keyword evidence="4" id="KW-1185">Reference proteome</keyword>
<dbReference type="RefSeq" id="WP_140834295.1">
    <property type="nucleotide sequence ID" value="NZ_VFSH01000011.1"/>
</dbReference>
<evidence type="ECO:0000259" key="1">
    <source>
        <dbReference type="Pfam" id="PF00534"/>
    </source>
</evidence>
<proteinExistence type="predicted"/>
<protein>
    <submittedName>
        <fullName evidence="3">Glycosyltransferase family 1 protein</fullName>
    </submittedName>
</protein>
<dbReference type="Proteomes" id="UP000315907">
    <property type="component" value="Unassembled WGS sequence"/>
</dbReference>
<name>A0ABY2YGK9_9STRE</name>
<dbReference type="Gene3D" id="3.40.50.2000">
    <property type="entry name" value="Glycogen Phosphorylase B"/>
    <property type="match status" value="2"/>
</dbReference>
<accession>A0ABY2YGK9</accession>
<gene>
    <name evidence="3" type="ORF">FJR77_08115</name>
</gene>
<organism evidence="3 4">
    <name type="scientific">Streptococcus shenyangsis</name>
    <dbReference type="NCBI Taxonomy" id="2589786"/>
    <lineage>
        <taxon>Bacteria</taxon>
        <taxon>Bacillati</taxon>
        <taxon>Bacillota</taxon>
        <taxon>Bacilli</taxon>
        <taxon>Lactobacillales</taxon>
        <taxon>Streptococcaceae</taxon>
        <taxon>Streptococcus</taxon>
    </lineage>
</organism>
<dbReference type="InterPro" id="IPR001296">
    <property type="entry name" value="Glyco_trans_1"/>
</dbReference>
<dbReference type="PANTHER" id="PTHR45947">
    <property type="entry name" value="SULFOQUINOVOSYL TRANSFERASE SQD2"/>
    <property type="match status" value="1"/>
</dbReference>
<dbReference type="InterPro" id="IPR028098">
    <property type="entry name" value="Glyco_trans_4-like_N"/>
</dbReference>
<dbReference type="Pfam" id="PF13439">
    <property type="entry name" value="Glyco_transf_4"/>
    <property type="match status" value="1"/>
</dbReference>
<comment type="caution">
    <text evidence="3">The sequence shown here is derived from an EMBL/GenBank/DDBJ whole genome shotgun (WGS) entry which is preliminary data.</text>
</comment>
<dbReference type="EMBL" id="VFSH01000011">
    <property type="protein sequence ID" value="TPE38961.1"/>
    <property type="molecule type" value="Genomic_DNA"/>
</dbReference>
<dbReference type="Pfam" id="PF00534">
    <property type="entry name" value="Glycos_transf_1"/>
    <property type="match status" value="1"/>
</dbReference>
<evidence type="ECO:0000313" key="3">
    <source>
        <dbReference type="EMBL" id="TPE38961.1"/>
    </source>
</evidence>
<feature type="domain" description="Glycosyltransferase subfamily 4-like N-terminal" evidence="2">
    <location>
        <begin position="15"/>
        <end position="171"/>
    </location>
</feature>
<reference evidence="3 4" key="1">
    <citation type="submission" date="2019-06" db="EMBL/GenBank/DDBJ databases">
        <authorList>
            <person name="Xiao C."/>
            <person name="Li X."/>
            <person name="Sun Y."/>
            <person name="Liu D."/>
        </authorList>
    </citation>
    <scope>NUCLEOTIDE SEQUENCE [LARGE SCALE GENOMIC DNA]</scope>
    <source>
        <strain evidence="3 4">D19</strain>
    </source>
</reference>
<sequence>MIKILYVNGGSMDRGGVSTFMMNVYEKMHSENIQIDFLVHTLSKGVRDEDILNLGGKIFRVPARGRNPLKNYRQIKQIMLNGKYDVVHAHADAGNSTILSIAKECNIPIRISHCHNTNYTNKSLLKRFLNDQFKKQIPKYATHLWACSEKAGEWLYGNHSFEVIPNAIDVQKFIYSPQLSKDLRKELNLENKFVIGHVGRFDYQKNHDFLLKVFVEVVHEREDAHLVLIGKGELEEIIKKQANQLGILDKISFLGESSNVNKLINVFDVGVFPSLFEGFGIAVLEMQINGLPLVVSDNFPSEINLTDNIRFLSLDETVKYWCETILDTKGRDSGAVDKIIAKGYNLSDMVNKLTKTYERIVDKS</sequence>
<dbReference type="SUPFAM" id="SSF53756">
    <property type="entry name" value="UDP-Glycosyltransferase/glycogen phosphorylase"/>
    <property type="match status" value="1"/>
</dbReference>
<dbReference type="InterPro" id="IPR050194">
    <property type="entry name" value="Glycosyltransferase_grp1"/>
</dbReference>
<dbReference type="PANTHER" id="PTHR45947:SF3">
    <property type="entry name" value="SULFOQUINOVOSYL TRANSFERASE SQD2"/>
    <property type="match status" value="1"/>
</dbReference>
<feature type="domain" description="Glycosyl transferase family 1" evidence="1">
    <location>
        <begin position="183"/>
        <end position="299"/>
    </location>
</feature>
<evidence type="ECO:0000259" key="2">
    <source>
        <dbReference type="Pfam" id="PF13439"/>
    </source>
</evidence>
<dbReference type="CDD" id="cd03812">
    <property type="entry name" value="GT4_CapH-like"/>
    <property type="match status" value="1"/>
</dbReference>